<keyword evidence="1" id="KW-0678">Repressor</keyword>
<proteinExistence type="predicted"/>
<evidence type="ECO:0000256" key="1">
    <source>
        <dbReference type="ARBA" id="ARBA00022491"/>
    </source>
</evidence>
<feature type="region of interest" description="Disordered" evidence="2">
    <location>
        <begin position="255"/>
        <end position="282"/>
    </location>
</feature>
<evidence type="ECO:0000313" key="4">
    <source>
        <dbReference type="Proteomes" id="UP001472677"/>
    </source>
</evidence>
<feature type="compositionally biased region" description="Basic and acidic residues" evidence="2">
    <location>
        <begin position="261"/>
        <end position="282"/>
    </location>
</feature>
<dbReference type="EMBL" id="JBBPBM010000378">
    <property type="protein sequence ID" value="KAK8496198.1"/>
    <property type="molecule type" value="Genomic_DNA"/>
</dbReference>
<protein>
    <submittedName>
        <fullName evidence="3">Uncharacterized protein</fullName>
    </submittedName>
</protein>
<gene>
    <name evidence="3" type="ORF">V6N12_055330</name>
</gene>
<keyword evidence="4" id="KW-1185">Reference proteome</keyword>
<name>A0ABR2AQP7_9ROSI</name>
<sequence length="391" mass="45034">MESIEYTSLLGYLEEFNEGKIEVDELKEVFNEKYPGLFSQCVLGVSNDLIRVVESTESTNKEEKKAVTFPKTEFYEKVTCKDDMMKVLEFSHKVLKKTSSHEYWAFLNALYDYGTGKITIVDLKSKIAHDFEAFKTDFDSVLDFYTNLNPPSSSSDFIHNKEKKLNQVKGSYGTKRPYDEIEIDNKGKKAKRKVAKIKGKLPLSSSETDNKGKKVKEKIENVTVSYYVLPEHLSSKWNDEIGKQVLNDYCFSKGSTSGGLGKREQATEEEMERKAKEDEENRKEDVLFETDMRKAWMRSCKKKAMKLSEAIKGGGIEEGKMEDIVKEHLTGNDFAYIERMYEEYGSRIVDLLRHSPSLALPFIINRLTEQDTSPSCSPCDHLNLEYFNWHD</sequence>
<accession>A0ABR2AQP7</accession>
<organism evidence="3 4">
    <name type="scientific">Hibiscus sabdariffa</name>
    <name type="common">roselle</name>
    <dbReference type="NCBI Taxonomy" id="183260"/>
    <lineage>
        <taxon>Eukaryota</taxon>
        <taxon>Viridiplantae</taxon>
        <taxon>Streptophyta</taxon>
        <taxon>Embryophyta</taxon>
        <taxon>Tracheophyta</taxon>
        <taxon>Spermatophyta</taxon>
        <taxon>Magnoliopsida</taxon>
        <taxon>eudicotyledons</taxon>
        <taxon>Gunneridae</taxon>
        <taxon>Pentapetalae</taxon>
        <taxon>rosids</taxon>
        <taxon>malvids</taxon>
        <taxon>Malvales</taxon>
        <taxon>Malvaceae</taxon>
        <taxon>Malvoideae</taxon>
        <taxon>Hibiscus</taxon>
    </lineage>
</organism>
<dbReference type="InterPro" id="IPR039774">
    <property type="entry name" value="Sin3-like"/>
</dbReference>
<evidence type="ECO:0000256" key="2">
    <source>
        <dbReference type="SAM" id="MobiDB-lite"/>
    </source>
</evidence>
<dbReference type="PANTHER" id="PTHR12346:SF0">
    <property type="entry name" value="SIN3A, ISOFORM G"/>
    <property type="match status" value="1"/>
</dbReference>
<dbReference type="Proteomes" id="UP001472677">
    <property type="component" value="Unassembled WGS sequence"/>
</dbReference>
<reference evidence="3 4" key="1">
    <citation type="journal article" date="2024" name="G3 (Bethesda)">
        <title>Genome assembly of Hibiscus sabdariffa L. provides insights into metabolisms of medicinal natural products.</title>
        <authorList>
            <person name="Kim T."/>
        </authorList>
    </citation>
    <scope>NUCLEOTIDE SEQUENCE [LARGE SCALE GENOMIC DNA]</scope>
    <source>
        <strain evidence="3">TK-2024</strain>
        <tissue evidence="3">Old leaves</tissue>
    </source>
</reference>
<comment type="caution">
    <text evidence="3">The sequence shown here is derived from an EMBL/GenBank/DDBJ whole genome shotgun (WGS) entry which is preliminary data.</text>
</comment>
<evidence type="ECO:0000313" key="3">
    <source>
        <dbReference type="EMBL" id="KAK8496198.1"/>
    </source>
</evidence>
<dbReference type="PANTHER" id="PTHR12346">
    <property type="entry name" value="SIN3B-RELATED"/>
    <property type="match status" value="1"/>
</dbReference>